<feature type="region of interest" description="Disordered" evidence="1">
    <location>
        <begin position="1803"/>
        <end position="1854"/>
    </location>
</feature>
<dbReference type="EMBL" id="KD292319">
    <property type="protein sequence ID" value="EMS45003.1"/>
    <property type="molecule type" value="Genomic_DNA"/>
</dbReference>
<feature type="region of interest" description="Disordered" evidence="1">
    <location>
        <begin position="157"/>
        <end position="185"/>
    </location>
</feature>
<feature type="compositionally biased region" description="Polar residues" evidence="1">
    <location>
        <begin position="1"/>
        <end position="13"/>
    </location>
</feature>
<name>M7Y5A5_TRIUA</name>
<evidence type="ECO:0000256" key="2">
    <source>
        <dbReference type="SAM" id="Phobius"/>
    </source>
</evidence>
<feature type="region of interest" description="Disordered" evidence="1">
    <location>
        <begin position="1130"/>
        <end position="1164"/>
    </location>
</feature>
<dbReference type="STRING" id="4572.M7Y5A5"/>
<sequence>MEPWKQSQAPNTKTRTDKYHDIRQVPSNTSSSSTVARIETDKSEDVKYLYKPCTTTIAEGRRVNNNRRCGSDKTSEIDFMDRQVPQRQVYNDRRRRPGTLSGSSFSTTDKHVPLPSPRSQEPLPSTLEHARSTTSTTAVARMPTSLYDKNRPLCTLRRTSSSQFRSREAHDPNEEEPIADDPATGVDARGTLVKLLDLGVARLKREVDGYGEPVEEVPVTEEDLRGLWGVVLDNAELFDALCAGVSRQIGLDSGFGVNVLLWLRRSVQLAHLDAMKALVMAGDVESATGHIRFLCLENGVEEDSYKVVLGDVVKKGWEKSSNYFGKWFESRNRIIKIYGEALQSSSPQLVQLIQIILDDILSEEFEDHSISDAHWMPLPFKKFLETLWLERDADSDDRTILTEAIVSCKKDLFHYSRLSGKHVLEVIMETALSLIKREQLQEAVNVVTSFPLLQPLVAVLGWDILKGKTELRRKLMQLFWTSKSQALRLQEYSHYRAQTDEVLFDVVPGIKFQDAIELVVYFMWASCTYGRMHDIELMHMRYALQSVALSLGEMEKCAGDGNEHHYHIALSYLKEMQNFMEAIESTPRKIFMVSIVLSLLHMDDTIKLPQAAPPECSVNHDYCDSNTESEGKNMVISFVGLLLDILRHNVLFKGPDMDQLPSTGLSPAGRQALEWRLKHASHSIEDMDWRLSVLQRLPPLSGRQWSWKEALVVLRAAPSKLLNVCMQRANYGIGEEAVQRFSLPAEDKASLELAEWVAGAYRRALVEDALNRATDNPNVARESDILSFRAQLGPLTTVFVAFDLTINLNCQILLCIDVAATSARSGDMCRFLLDEATSLLSEIFPGTSPKIGPTYWDQIQEVAIILVIKRILQRLSGILDLEGRPYLQVVFTEVSASLSTESSRVGQKQRPLGLLHQMIDDAFRGKRQFLNEAFLNFSISGKLHNVARAIVDEDSDKTYSKDGTKSEKKDALISEKGTVLGHGLRILKQASKTDPTASSVPESSSDHKGSTNRYLGHVSTKPSTYLSNFIIYIATIGDIVDGTDTTHDFNYFSLVYERPKDLLCAFAASGDDGDHAGVMSPRPLPNASHTSHVARLIVLLLTAARAACAPRVDAEPPEWWSSLGYPEGPSAPSSCPASSGGRTVNPPQPPPSRPAPQMSRNSRVATQSNMTTLVTFPFSVPLQLLTRLVFEHGSTDAAAKVADTMGVDFVHEIISACVPPVLPPRTGQGWACIPILTTVSNIISENSSTVPKSLPPDQGWSPHDSLLSSRRDPLYPLQLNLVKHLAQLSSVRAVLACVFGSSILSGDSESSPTYVKDAMQTTEVERSFYEFALEQSERYPTLNRWIQMQSNLHRVSESAVAVKTENEVTVHQSKGKISIKRAREPDSDAESELEDVVINGNAASSTLESPKYDDAKLEPTAFISFDWENEGPYEKAVERLINEGKLTDALAVSDRCLRNGASDKLLRLLIDQREERSLGTGQFRPYGSRNLGSNTWQYCLRLRDKKLAAQLALQYLHSWNLDAATNVLTMCICQLPENDPMRSKVLHMKQSLQRYGHIMSADDHYTRWQEVEVDCEDDPEGLALRLAAKGAVSAALQVAESASLSIDLRRELQGRQLVKLLTTDPLNGGGPAAASRFLSTLRDSNDALPVAIGAMKLLPDLRSKQLLVHFFLKRTVGNLSDAEIARLNSWALGLRVLSLLPLPSQQRCSSLHEHPQLILEVLLMMKQLESASLVLKEFPSLRDDKLIIAYAKKAISVNIDSTLREPRQTISAAREKQKKAAIPAKTNFVQSFGNFQREARKAFSWVPRDGGTKTPPKDIPRKRKSSGSGDRSSWEAMPGVQEEQTPVYPSEGQDRLPFVSAPEEWVLTGEPDRDNTTRSCHRYESSPDIALFKPIIPLIYVSFLSSASRHAQSPLPTLARCHRNNAEALLSLCTDESVAGKGALELCVTQMKVVLSSLQLPLNASMDNVARAYHATETYVQAISYAKNLLKKLTGSSDLSSGSERSRDADAVSVDAGSSSTGVQHQDELSDLLAQADMWLGRAELLQSLLGSGIIASLDDIAGKESSTSLRDRLVSDERYSMAVYTSKKCKVNVTTCFCLYFIFFHDSDKGCRCSDGALENFVGIGIAYIQTVRYEVAIADLGHSESPPYLSLVNDSILELVNHGKLFNSSKVMRLLLSLISLTQLKEVLLLMFLLFALCKGLTSIVFHLLKLLTKCSLHGAKYEHVAKSAATIFDDSLSADSYLNVLYMPSTFPRSERSRQSRDSLDNQFSSASSYLEDGPRSNLDSVRYAECIHYLQEYARPQMLAFMFRHGHYAEACSLFFPSSEPTAEGETSLSSVPRSDPLTTDYGTIDDLCDLCLGYGAMSVLEDTILAITQSTTYHDTTVIQYMNTVLTRICNYCEMHRHYNYLYNFLLFMNSMSQEESLKHLGHAKLRYIWHFDNIVQSR</sequence>
<gene>
    <name evidence="3" type="ORF">TRIUR3_22438</name>
</gene>
<keyword evidence="2" id="KW-0812">Transmembrane</keyword>
<dbReference type="OMA" id="YCDSNTE"/>
<dbReference type="eggNOG" id="KOG1811">
    <property type="taxonomic scope" value="Eukaryota"/>
</dbReference>
<keyword evidence="2" id="KW-1133">Transmembrane helix</keyword>
<proteinExistence type="predicted"/>
<feature type="compositionally biased region" description="Polar residues" evidence="1">
    <location>
        <begin position="991"/>
        <end position="1003"/>
    </location>
</feature>
<feature type="compositionally biased region" description="Basic and acidic residues" evidence="1">
    <location>
        <begin position="14"/>
        <end position="23"/>
    </location>
</feature>
<feature type="region of interest" description="Disordered" evidence="1">
    <location>
        <begin position="65"/>
        <end position="144"/>
    </location>
</feature>
<protein>
    <submittedName>
        <fullName evidence="3">Uncharacterized protein</fullName>
    </submittedName>
</protein>
<feature type="region of interest" description="Disordered" evidence="1">
    <location>
        <begin position="991"/>
        <end position="1014"/>
    </location>
</feature>
<feature type="compositionally biased region" description="Basic and acidic residues" evidence="1">
    <location>
        <begin position="69"/>
        <end position="81"/>
    </location>
</feature>
<evidence type="ECO:0000256" key="1">
    <source>
        <dbReference type="SAM" id="MobiDB-lite"/>
    </source>
</evidence>
<feature type="compositionally biased region" description="Polar residues" evidence="1">
    <location>
        <begin position="25"/>
        <end position="35"/>
    </location>
</feature>
<feature type="region of interest" description="Disordered" evidence="1">
    <location>
        <begin position="1"/>
        <end position="45"/>
    </location>
</feature>
<dbReference type="PANTHER" id="PTHR35478">
    <property type="entry name" value="ZINC FINGER FYVE DOMAIN PROTEIN"/>
    <property type="match status" value="1"/>
</dbReference>
<organism evidence="3">
    <name type="scientific">Triticum urartu</name>
    <name type="common">Red wild einkorn</name>
    <name type="synonym">Crithodium urartu</name>
    <dbReference type="NCBI Taxonomy" id="4572"/>
    <lineage>
        <taxon>Eukaryota</taxon>
        <taxon>Viridiplantae</taxon>
        <taxon>Streptophyta</taxon>
        <taxon>Embryophyta</taxon>
        <taxon>Tracheophyta</taxon>
        <taxon>Spermatophyta</taxon>
        <taxon>Magnoliopsida</taxon>
        <taxon>Liliopsida</taxon>
        <taxon>Poales</taxon>
        <taxon>Poaceae</taxon>
        <taxon>BOP clade</taxon>
        <taxon>Pooideae</taxon>
        <taxon>Triticodae</taxon>
        <taxon>Triticeae</taxon>
        <taxon>Triticinae</taxon>
        <taxon>Triticum</taxon>
    </lineage>
</organism>
<accession>M7Y5A5</accession>
<reference evidence="3" key="1">
    <citation type="journal article" date="2013" name="Nature">
        <title>Draft genome of the wheat A-genome progenitor Triticum urartu.</title>
        <authorList>
            <person name="Ling H.Q."/>
            <person name="Zhao S."/>
            <person name="Liu D."/>
            <person name="Wang J."/>
            <person name="Sun H."/>
            <person name="Zhang C."/>
            <person name="Fan H."/>
            <person name="Li D."/>
            <person name="Dong L."/>
            <person name="Tao Y."/>
            <person name="Gao C."/>
            <person name="Wu H."/>
            <person name="Li Y."/>
            <person name="Cui Y."/>
            <person name="Guo X."/>
            <person name="Zheng S."/>
            <person name="Wang B."/>
            <person name="Yu K."/>
            <person name="Liang Q."/>
            <person name="Yang W."/>
            <person name="Lou X."/>
            <person name="Chen J."/>
            <person name="Feng M."/>
            <person name="Jian J."/>
            <person name="Zhang X."/>
            <person name="Luo G."/>
            <person name="Jiang Y."/>
            <person name="Liu J."/>
            <person name="Wang Z."/>
            <person name="Sha Y."/>
            <person name="Zhang B."/>
            <person name="Wu H."/>
            <person name="Tang D."/>
            <person name="Shen Q."/>
            <person name="Xue P."/>
            <person name="Zou S."/>
            <person name="Wang X."/>
            <person name="Liu X."/>
            <person name="Wang F."/>
            <person name="Yang Y."/>
            <person name="An X."/>
            <person name="Dong Z."/>
            <person name="Zhang K."/>
            <person name="Zhang X."/>
            <person name="Luo M.C."/>
            <person name="Dvorak J."/>
            <person name="Tong Y."/>
            <person name="Wang J."/>
            <person name="Yang H."/>
            <person name="Li Z."/>
            <person name="Wang D."/>
            <person name="Zhang A."/>
            <person name="Wang J."/>
        </authorList>
    </citation>
    <scope>NUCLEOTIDE SEQUENCE</scope>
</reference>
<feature type="compositionally biased region" description="Low complexity" evidence="1">
    <location>
        <begin position="1130"/>
        <end position="1141"/>
    </location>
</feature>
<dbReference type="PANTHER" id="PTHR35478:SF1">
    <property type="entry name" value="ZINC FINGER FYVE DOMAIN-CONTAINING PROTEIN 26"/>
    <property type="match status" value="1"/>
</dbReference>
<feature type="region of interest" description="Disordered" evidence="1">
    <location>
        <begin position="1996"/>
        <end position="2023"/>
    </location>
</feature>
<evidence type="ECO:0000313" key="3">
    <source>
        <dbReference type="EMBL" id="EMS45003.1"/>
    </source>
</evidence>
<keyword evidence="2" id="KW-0472">Membrane</keyword>
<feature type="compositionally biased region" description="Low complexity" evidence="1">
    <location>
        <begin position="2011"/>
        <end position="2023"/>
    </location>
</feature>
<feature type="transmembrane region" description="Helical" evidence="2">
    <location>
        <begin position="2189"/>
        <end position="2211"/>
    </location>
</feature>